<evidence type="ECO:0000313" key="9">
    <source>
        <dbReference type="Proteomes" id="UP000095468"/>
    </source>
</evidence>
<dbReference type="SUPFAM" id="SSF51261">
    <property type="entry name" value="Duplicated hybrid motif"/>
    <property type="match status" value="1"/>
</dbReference>
<dbReference type="InterPro" id="IPR011055">
    <property type="entry name" value="Dup_hybrid_motif"/>
</dbReference>
<dbReference type="PROSITE" id="PS00371">
    <property type="entry name" value="PTS_EIIA_TYPE_1_HIS"/>
    <property type="match status" value="1"/>
</dbReference>
<feature type="domain" description="PTS EIIA type-1" evidence="7">
    <location>
        <begin position="47"/>
        <end position="149"/>
    </location>
</feature>
<name>A0A173XM15_9ACTN</name>
<dbReference type="Pfam" id="PF00358">
    <property type="entry name" value="PTS_EIIA_1"/>
    <property type="match status" value="1"/>
</dbReference>
<dbReference type="GO" id="GO:0016301">
    <property type="term" value="F:kinase activity"/>
    <property type="evidence" value="ECO:0007669"/>
    <property type="project" value="UniProtKB-KW"/>
</dbReference>
<proteinExistence type="predicted"/>
<keyword evidence="3" id="KW-0762">Sugar transport</keyword>
<evidence type="ECO:0000259" key="7">
    <source>
        <dbReference type="PROSITE" id="PS51093"/>
    </source>
</evidence>
<dbReference type="PANTHER" id="PTHR45008">
    <property type="entry name" value="PTS SYSTEM GLUCOSE-SPECIFIC EIIA COMPONENT"/>
    <property type="match status" value="1"/>
</dbReference>
<dbReference type="InterPro" id="IPR050890">
    <property type="entry name" value="PTS_EIIA_component"/>
</dbReference>
<sequence>MGLFDMFKKKAEPAAAAAPASISASAGADVLCSPVKGKVIKMADVPDPVFGGEVLGKGCAVWPEDDLVYAPCDGKVTVTMGHAVGLQSDSGIEVLVHVGVDTVNMNGDGFEGFVKADDVVKAGQPILKIDRAKIAAAGYKDCVVVAVSNTAEFADVELAVEADSAVAAGDAIVKVVRK</sequence>
<evidence type="ECO:0000256" key="6">
    <source>
        <dbReference type="ARBA" id="ARBA00022777"/>
    </source>
</evidence>
<evidence type="ECO:0000256" key="4">
    <source>
        <dbReference type="ARBA" id="ARBA00022679"/>
    </source>
</evidence>
<evidence type="ECO:0000256" key="2">
    <source>
        <dbReference type="ARBA" id="ARBA00022448"/>
    </source>
</evidence>
<dbReference type="AlphaFoldDB" id="A0A173XM15"/>
<evidence type="ECO:0000256" key="3">
    <source>
        <dbReference type="ARBA" id="ARBA00022597"/>
    </source>
</evidence>
<evidence type="ECO:0000256" key="1">
    <source>
        <dbReference type="ARBA" id="ARBA00004496"/>
    </source>
</evidence>
<evidence type="ECO:0000313" key="8">
    <source>
        <dbReference type="EMBL" id="CUN51986.1"/>
    </source>
</evidence>
<dbReference type="RefSeq" id="WP_055285321.1">
    <property type="nucleotide sequence ID" value="NZ_CP084004.1"/>
</dbReference>
<dbReference type="EMBL" id="CYYP01000002">
    <property type="protein sequence ID" value="CUN51986.1"/>
    <property type="molecule type" value="Genomic_DNA"/>
</dbReference>
<dbReference type="NCBIfam" id="TIGR00830">
    <property type="entry name" value="PTBA"/>
    <property type="match status" value="1"/>
</dbReference>
<keyword evidence="5" id="KW-0598">Phosphotransferase system</keyword>
<comment type="subcellular location">
    <subcellularLocation>
        <location evidence="1">Cytoplasm</location>
    </subcellularLocation>
</comment>
<dbReference type="GO" id="GO:0009401">
    <property type="term" value="P:phosphoenolpyruvate-dependent sugar phosphotransferase system"/>
    <property type="evidence" value="ECO:0007669"/>
    <property type="project" value="UniProtKB-KW"/>
</dbReference>
<dbReference type="InterPro" id="IPR001127">
    <property type="entry name" value="PTS_EIIA_1_perm"/>
</dbReference>
<keyword evidence="2" id="KW-0813">Transport</keyword>
<accession>A0A173XM15</accession>
<keyword evidence="4" id="KW-0808">Transferase</keyword>
<gene>
    <name evidence="8" type="primary">glcB_1</name>
    <name evidence="8" type="ORF">ERS852381_00323</name>
</gene>
<dbReference type="PROSITE" id="PS51093">
    <property type="entry name" value="PTS_EIIA_TYPE_1"/>
    <property type="match status" value="1"/>
</dbReference>
<protein>
    <submittedName>
        <fullName evidence="8">PTS system glucoside-specific EIICBA component</fullName>
    </submittedName>
</protein>
<keyword evidence="6" id="KW-0418">Kinase</keyword>
<dbReference type="GO" id="GO:0005737">
    <property type="term" value="C:cytoplasm"/>
    <property type="evidence" value="ECO:0007669"/>
    <property type="project" value="UniProtKB-SubCell"/>
</dbReference>
<evidence type="ECO:0000256" key="5">
    <source>
        <dbReference type="ARBA" id="ARBA00022683"/>
    </source>
</evidence>
<dbReference type="PANTHER" id="PTHR45008:SF1">
    <property type="entry name" value="PTS SYSTEM GLUCOSE-SPECIFIC EIIA COMPONENT"/>
    <property type="match status" value="1"/>
</dbReference>
<dbReference type="Gene3D" id="2.70.70.10">
    <property type="entry name" value="Glucose Permease (Domain IIA)"/>
    <property type="match status" value="1"/>
</dbReference>
<reference evidence="8 9" key="1">
    <citation type="submission" date="2015-09" db="EMBL/GenBank/DDBJ databases">
        <authorList>
            <consortium name="Pathogen Informatics"/>
        </authorList>
    </citation>
    <scope>NUCLEOTIDE SEQUENCE [LARGE SCALE GENOMIC DNA]</scope>
    <source>
        <strain evidence="8 9">2789STDY5608823</strain>
    </source>
</reference>
<dbReference type="Proteomes" id="UP000095468">
    <property type="component" value="Unassembled WGS sequence"/>
</dbReference>
<organism evidence="8 9">
    <name type="scientific">Collinsella aerofaciens</name>
    <dbReference type="NCBI Taxonomy" id="74426"/>
    <lineage>
        <taxon>Bacteria</taxon>
        <taxon>Bacillati</taxon>
        <taxon>Actinomycetota</taxon>
        <taxon>Coriobacteriia</taxon>
        <taxon>Coriobacteriales</taxon>
        <taxon>Coriobacteriaceae</taxon>
        <taxon>Collinsella</taxon>
    </lineage>
</organism>